<dbReference type="EMBL" id="VJMI01003761">
    <property type="protein sequence ID" value="KAF0774450.1"/>
    <property type="molecule type" value="Genomic_DNA"/>
</dbReference>
<name>A0A6A5AW07_APHAT</name>
<protein>
    <submittedName>
        <fullName evidence="1">Uncharacterized protein</fullName>
    </submittedName>
</protein>
<feature type="non-terminal residue" evidence="1">
    <location>
        <position position="131"/>
    </location>
</feature>
<reference evidence="1 2" key="1">
    <citation type="submission" date="2019-06" db="EMBL/GenBank/DDBJ databases">
        <title>Genomics analysis of Aphanomyces spp. identifies a new class of oomycete effector associated with host adaptation.</title>
        <authorList>
            <person name="Gaulin E."/>
        </authorList>
    </citation>
    <scope>NUCLEOTIDE SEQUENCE [LARGE SCALE GENOMIC DNA]</scope>
    <source>
        <strain evidence="1 2">E</strain>
    </source>
</reference>
<dbReference type="Proteomes" id="UP000469452">
    <property type="component" value="Unassembled WGS sequence"/>
</dbReference>
<dbReference type="AlphaFoldDB" id="A0A6A5AW07"/>
<organism evidence="1 2">
    <name type="scientific">Aphanomyces astaci</name>
    <name type="common">Crayfish plague agent</name>
    <dbReference type="NCBI Taxonomy" id="112090"/>
    <lineage>
        <taxon>Eukaryota</taxon>
        <taxon>Sar</taxon>
        <taxon>Stramenopiles</taxon>
        <taxon>Oomycota</taxon>
        <taxon>Saprolegniomycetes</taxon>
        <taxon>Saprolegniales</taxon>
        <taxon>Verrucalvaceae</taxon>
        <taxon>Aphanomyces</taxon>
    </lineage>
</organism>
<dbReference type="VEuPathDB" id="FungiDB:H257_07290"/>
<comment type="caution">
    <text evidence="1">The sequence shown here is derived from an EMBL/GenBank/DDBJ whole genome shotgun (WGS) entry which is preliminary data.</text>
</comment>
<evidence type="ECO:0000313" key="1">
    <source>
        <dbReference type="EMBL" id="KAF0774450.1"/>
    </source>
</evidence>
<sequence length="131" mass="14932">MRHCALPKLSQEDLEAIKKEVAMHFYITGTSFHRVGQFHLKLEFQRARPDIVLANRQALTTKYLDICYHEVKQETDRRLGAEYPVNCMAANATMSVFLDSKYTEAQAHTAEWIANDLEDTMAVLPANVCDA</sequence>
<gene>
    <name evidence="1" type="ORF">AaE_001850</name>
</gene>
<proteinExistence type="predicted"/>
<accession>A0A6A5AW07</accession>
<evidence type="ECO:0000313" key="2">
    <source>
        <dbReference type="Proteomes" id="UP000469452"/>
    </source>
</evidence>